<feature type="compositionally biased region" description="Basic residues" evidence="1">
    <location>
        <begin position="46"/>
        <end position="65"/>
    </location>
</feature>
<gene>
    <name evidence="3" type="ORF">SCHPADRAFT_938838</name>
</gene>
<evidence type="ECO:0000256" key="1">
    <source>
        <dbReference type="SAM" id="MobiDB-lite"/>
    </source>
</evidence>
<name>A0A0H2RUG2_9AGAM</name>
<feature type="transmembrane region" description="Helical" evidence="2">
    <location>
        <begin position="392"/>
        <end position="413"/>
    </location>
</feature>
<feature type="transmembrane region" description="Helical" evidence="2">
    <location>
        <begin position="354"/>
        <end position="372"/>
    </location>
</feature>
<reference evidence="3 4" key="1">
    <citation type="submission" date="2015-04" db="EMBL/GenBank/DDBJ databases">
        <title>Complete genome sequence of Schizopora paradoxa KUC8140, a cosmopolitan wood degrader in East Asia.</title>
        <authorList>
            <consortium name="DOE Joint Genome Institute"/>
            <person name="Min B."/>
            <person name="Park H."/>
            <person name="Jang Y."/>
            <person name="Kim J.-J."/>
            <person name="Kim K.H."/>
            <person name="Pangilinan J."/>
            <person name="Lipzen A."/>
            <person name="Riley R."/>
            <person name="Grigoriev I.V."/>
            <person name="Spatafora J.W."/>
            <person name="Choi I.-G."/>
        </authorList>
    </citation>
    <scope>NUCLEOTIDE SEQUENCE [LARGE SCALE GENOMIC DNA]</scope>
    <source>
        <strain evidence="3 4">KUC8140</strain>
    </source>
</reference>
<dbReference type="Proteomes" id="UP000053477">
    <property type="component" value="Unassembled WGS sequence"/>
</dbReference>
<sequence>MADKRREPIERNPKPAQNLPNPSAPKMSSTASETSFDVQEIDASSSKRKSTAKAKRIRKRRRIRYPKTYPEVGMSRLSSGSGRSGVDDRDSEQDMALGDIEDNDAQFLRASADEVIPDFDAAELSYVTNMITAASDGIVVSSPTPEGYASSPGGDFTGTNAIFNAATDILLSNSRPILRRQPSEYPSVLEATLPNPATSPNGPSLNDIIRVDSNFIRLNFALFGVLVHISTQELPSAALSISAVARIHAVVNTGAIFFPFLLSLLSDPSHVSKWARHSGIHLNSFWIRICSLIFVVIIKILVVVEVFQHLPLWIGILLLVMAVTAFVPFLVVVLVMNLLHDCHNALFNERKIRVVYNVVYGSLAIVHLLEMRPSILSAIMTAAAPSEKTSPVINIASLCFNLAIILQLPALFLEASCVGFCNCVVGRGGNSVGVASLLLTVLFQMSLSSFLVAIGTTIVANSLPTLVLCLYVGIAAIFMVLVGCHHLDILPVKSIITGKQRVE</sequence>
<evidence type="ECO:0000313" key="4">
    <source>
        <dbReference type="Proteomes" id="UP000053477"/>
    </source>
</evidence>
<keyword evidence="2" id="KW-0812">Transmembrane</keyword>
<proteinExistence type="predicted"/>
<keyword evidence="4" id="KW-1185">Reference proteome</keyword>
<feature type="transmembrane region" description="Helical" evidence="2">
    <location>
        <begin position="310"/>
        <end position="334"/>
    </location>
</feature>
<feature type="compositionally biased region" description="Polar residues" evidence="1">
    <location>
        <begin position="18"/>
        <end position="37"/>
    </location>
</feature>
<protein>
    <submittedName>
        <fullName evidence="3">Uncharacterized protein</fullName>
    </submittedName>
</protein>
<keyword evidence="2" id="KW-1133">Transmembrane helix</keyword>
<keyword evidence="2" id="KW-0472">Membrane</keyword>
<dbReference type="AlphaFoldDB" id="A0A0H2RUG2"/>
<feature type="compositionally biased region" description="Low complexity" evidence="1">
    <location>
        <begin position="66"/>
        <end position="81"/>
    </location>
</feature>
<feature type="transmembrane region" description="Helical" evidence="2">
    <location>
        <begin position="214"/>
        <end position="231"/>
    </location>
</feature>
<feature type="compositionally biased region" description="Basic and acidic residues" evidence="1">
    <location>
        <begin position="1"/>
        <end position="13"/>
    </location>
</feature>
<feature type="transmembrane region" description="Helical" evidence="2">
    <location>
        <begin position="243"/>
        <end position="265"/>
    </location>
</feature>
<dbReference type="EMBL" id="KQ085932">
    <property type="protein sequence ID" value="KLO15232.1"/>
    <property type="molecule type" value="Genomic_DNA"/>
</dbReference>
<organism evidence="3 4">
    <name type="scientific">Schizopora paradoxa</name>
    <dbReference type="NCBI Taxonomy" id="27342"/>
    <lineage>
        <taxon>Eukaryota</taxon>
        <taxon>Fungi</taxon>
        <taxon>Dikarya</taxon>
        <taxon>Basidiomycota</taxon>
        <taxon>Agaricomycotina</taxon>
        <taxon>Agaricomycetes</taxon>
        <taxon>Hymenochaetales</taxon>
        <taxon>Schizoporaceae</taxon>
        <taxon>Schizopora</taxon>
    </lineage>
</organism>
<evidence type="ECO:0000256" key="2">
    <source>
        <dbReference type="SAM" id="Phobius"/>
    </source>
</evidence>
<accession>A0A0H2RUG2</accession>
<dbReference type="InParanoid" id="A0A0H2RUG2"/>
<evidence type="ECO:0000313" key="3">
    <source>
        <dbReference type="EMBL" id="KLO15232.1"/>
    </source>
</evidence>
<feature type="transmembrane region" description="Helical" evidence="2">
    <location>
        <begin position="465"/>
        <end position="484"/>
    </location>
</feature>
<feature type="transmembrane region" description="Helical" evidence="2">
    <location>
        <begin position="285"/>
        <end position="304"/>
    </location>
</feature>
<feature type="region of interest" description="Disordered" evidence="1">
    <location>
        <begin position="1"/>
        <end position="92"/>
    </location>
</feature>
<feature type="transmembrane region" description="Helical" evidence="2">
    <location>
        <begin position="434"/>
        <end position="459"/>
    </location>
</feature>